<dbReference type="AlphaFoldDB" id="A3LWL3"/>
<name>A3LWL3_PICST</name>
<evidence type="ECO:0000256" key="1">
    <source>
        <dbReference type="ARBA" id="ARBA00004141"/>
    </source>
</evidence>
<dbReference type="PANTHER" id="PTHR23501">
    <property type="entry name" value="MAJOR FACILITATOR SUPERFAMILY"/>
    <property type="match status" value="1"/>
</dbReference>
<gene>
    <name evidence="8" type="primary">MDR6</name>
    <name evidence="8" type="ORF">PICST_60980</name>
</gene>
<feature type="transmembrane region" description="Helical" evidence="6">
    <location>
        <begin position="250"/>
        <end position="270"/>
    </location>
</feature>
<protein>
    <submittedName>
        <fullName evidence="8">Multidrug-resistance transporter</fullName>
    </submittedName>
</protein>
<keyword evidence="4 6" id="KW-1133">Transmembrane helix</keyword>
<feature type="transmembrane region" description="Helical" evidence="6">
    <location>
        <begin position="152"/>
        <end position="171"/>
    </location>
</feature>
<dbReference type="eggNOG" id="KOG0254">
    <property type="taxonomic scope" value="Eukaryota"/>
</dbReference>
<dbReference type="Proteomes" id="UP000002258">
    <property type="component" value="Chromosome 5"/>
</dbReference>
<feature type="transmembrane region" description="Helical" evidence="6">
    <location>
        <begin position="325"/>
        <end position="346"/>
    </location>
</feature>
<dbReference type="GO" id="GO:0022857">
    <property type="term" value="F:transmembrane transporter activity"/>
    <property type="evidence" value="ECO:0007669"/>
    <property type="project" value="InterPro"/>
</dbReference>
<dbReference type="OMA" id="MTIMAHT"/>
<feature type="transmembrane region" description="Helical" evidence="6">
    <location>
        <begin position="355"/>
        <end position="373"/>
    </location>
</feature>
<comment type="similarity">
    <text evidence="2">Belongs to the major facilitator superfamily.</text>
</comment>
<feature type="transmembrane region" description="Helical" evidence="6">
    <location>
        <begin position="216"/>
        <end position="238"/>
    </location>
</feature>
<dbReference type="PROSITE" id="PS50850">
    <property type="entry name" value="MFS"/>
    <property type="match status" value="1"/>
</dbReference>
<feature type="transmembrane region" description="Helical" evidence="6">
    <location>
        <begin position="183"/>
        <end position="204"/>
    </location>
</feature>
<evidence type="ECO:0000256" key="5">
    <source>
        <dbReference type="ARBA" id="ARBA00023136"/>
    </source>
</evidence>
<dbReference type="RefSeq" id="XP_001385332.2">
    <property type="nucleotide sequence ID" value="XM_001385295.1"/>
</dbReference>
<sequence length="526" mass="56922">KEEVFEESNAGDGTRREDQYLHGYRLALCVVALLLSLFIMSISQTIILIILTEVGNKFDGVGKINWITSGYLLAIAVLTQTWGKLSILIGRKLTLSISLIFFEAGTLLCALSNSMDMLIGGRVLAGVGAGGIQASVFVVLSEVLPIQYRTYGMMLMSMTGTTASIIGPLIGGALSRVSWRWCFYFNIPIGGAAFVYLQLFFNPPKPKGKLLKKLKLLDYVGTLLVCGAAVLILLGLSFGSNQEFDWKSAPVIVCLTVGGLLLIAFLIWNFNYSKYPLIPVDVAKSWQVEASVLTGCAMFGYFFSNQIYISVYFQVIHGWNAWESGLHLLPLIISSVISSIGGSLLIQKTKFIKPFSIFAAACGLVGNSILYLLDVDSNLAKIIGLLILPGLSTGMQVQSTVMLVQVSAPKTAGSTIMATTYYNFLRTLCGAVAADLATLTYNESLKSKLTHALSNITDPALAQELSSIELSEILSNTTILNQLSSAAQYFIKNEIMGAIRNVFHVSAGFGGLCLIASCFQVNHRLP</sequence>
<dbReference type="GeneID" id="4839312"/>
<dbReference type="GO" id="GO:0005886">
    <property type="term" value="C:plasma membrane"/>
    <property type="evidence" value="ECO:0007669"/>
    <property type="project" value="TreeGrafter"/>
</dbReference>
<feature type="transmembrane region" description="Helical" evidence="6">
    <location>
        <begin position="26"/>
        <end position="52"/>
    </location>
</feature>
<feature type="transmembrane region" description="Helical" evidence="6">
    <location>
        <begin position="95"/>
        <end position="113"/>
    </location>
</feature>
<keyword evidence="3 6" id="KW-0812">Transmembrane</keyword>
<feature type="transmembrane region" description="Helical" evidence="6">
    <location>
        <begin position="290"/>
        <end position="313"/>
    </location>
</feature>
<feature type="domain" description="Major facilitator superfamily (MFS) profile" evidence="7">
    <location>
        <begin position="29"/>
        <end position="496"/>
    </location>
</feature>
<dbReference type="InterPro" id="IPR020846">
    <property type="entry name" value="MFS_dom"/>
</dbReference>
<evidence type="ECO:0000256" key="3">
    <source>
        <dbReference type="ARBA" id="ARBA00022692"/>
    </source>
</evidence>
<feature type="non-terminal residue" evidence="8">
    <location>
        <position position="526"/>
    </location>
</feature>
<feature type="transmembrane region" description="Helical" evidence="6">
    <location>
        <begin position="119"/>
        <end position="140"/>
    </location>
</feature>
<organism evidence="8 9">
    <name type="scientific">Scheffersomyces stipitis (strain ATCC 58785 / CBS 6054 / NBRC 10063 / NRRL Y-11545)</name>
    <name type="common">Yeast</name>
    <name type="synonym">Pichia stipitis</name>
    <dbReference type="NCBI Taxonomy" id="322104"/>
    <lineage>
        <taxon>Eukaryota</taxon>
        <taxon>Fungi</taxon>
        <taxon>Dikarya</taxon>
        <taxon>Ascomycota</taxon>
        <taxon>Saccharomycotina</taxon>
        <taxon>Pichiomycetes</taxon>
        <taxon>Debaryomycetaceae</taxon>
        <taxon>Scheffersomyces</taxon>
    </lineage>
</organism>
<dbReference type="InterPro" id="IPR011701">
    <property type="entry name" value="MFS"/>
</dbReference>
<reference evidence="8 9" key="1">
    <citation type="journal article" date="2007" name="Nat. Biotechnol.">
        <title>Genome sequence of the lignocellulose-bioconverting and xylose-fermenting yeast Pichia stipitis.</title>
        <authorList>
            <person name="Jeffries T.W."/>
            <person name="Grigoriev I.V."/>
            <person name="Grimwood J."/>
            <person name="Laplaza J.M."/>
            <person name="Aerts A."/>
            <person name="Salamov A."/>
            <person name="Schmutz J."/>
            <person name="Lindquist E."/>
            <person name="Dehal P."/>
            <person name="Shapiro H."/>
            <person name="Jin Y.S."/>
            <person name="Passoth V."/>
            <person name="Richardson P.M."/>
        </authorList>
    </citation>
    <scope>NUCLEOTIDE SEQUENCE [LARGE SCALE GENOMIC DNA]</scope>
    <source>
        <strain evidence="9">ATCC 58785 / CBS 6054 / NBRC 10063 / NRRL Y-11545</strain>
    </source>
</reference>
<dbReference type="EMBL" id="CP000499">
    <property type="protein sequence ID" value="ABN67303.2"/>
    <property type="molecule type" value="Genomic_DNA"/>
</dbReference>
<evidence type="ECO:0000256" key="2">
    <source>
        <dbReference type="ARBA" id="ARBA00008335"/>
    </source>
</evidence>
<feature type="transmembrane region" description="Helical" evidence="6">
    <location>
        <begin position="502"/>
        <end position="522"/>
    </location>
</feature>
<keyword evidence="5 6" id="KW-0472">Membrane</keyword>
<comment type="subcellular location">
    <subcellularLocation>
        <location evidence="1">Membrane</location>
        <topology evidence="1">Multi-pass membrane protein</topology>
    </subcellularLocation>
</comment>
<dbReference type="OrthoDB" id="10021397at2759"/>
<evidence type="ECO:0000256" key="6">
    <source>
        <dbReference type="SAM" id="Phobius"/>
    </source>
</evidence>
<dbReference type="HOGENOM" id="CLU_000960_22_1_1"/>
<dbReference type="PANTHER" id="PTHR23501:SF198">
    <property type="entry name" value="AZOLE RESISTANCE PROTEIN 1-RELATED"/>
    <property type="match status" value="1"/>
</dbReference>
<proteinExistence type="inferred from homology"/>
<feature type="non-terminal residue" evidence="8">
    <location>
        <position position="1"/>
    </location>
</feature>
<dbReference type="SUPFAM" id="SSF103473">
    <property type="entry name" value="MFS general substrate transporter"/>
    <property type="match status" value="1"/>
</dbReference>
<dbReference type="KEGG" id="pic:PICST_60980"/>
<dbReference type="InParanoid" id="A3LWL3"/>
<evidence type="ECO:0000313" key="8">
    <source>
        <dbReference type="EMBL" id="ABN67303.2"/>
    </source>
</evidence>
<evidence type="ECO:0000259" key="7">
    <source>
        <dbReference type="PROSITE" id="PS50850"/>
    </source>
</evidence>
<evidence type="ECO:0000256" key="4">
    <source>
        <dbReference type="ARBA" id="ARBA00022989"/>
    </source>
</evidence>
<accession>A3LWL3</accession>
<evidence type="ECO:0000313" key="9">
    <source>
        <dbReference type="Proteomes" id="UP000002258"/>
    </source>
</evidence>
<dbReference type="Gene3D" id="1.20.1250.20">
    <property type="entry name" value="MFS general substrate transporter like domains"/>
    <property type="match status" value="1"/>
</dbReference>
<feature type="transmembrane region" description="Helical" evidence="6">
    <location>
        <begin position="64"/>
        <end position="83"/>
    </location>
</feature>
<dbReference type="Pfam" id="PF07690">
    <property type="entry name" value="MFS_1"/>
    <property type="match status" value="1"/>
</dbReference>
<keyword evidence="9" id="KW-1185">Reference proteome</keyword>
<dbReference type="InterPro" id="IPR036259">
    <property type="entry name" value="MFS_trans_sf"/>
</dbReference>